<evidence type="ECO:0000256" key="3">
    <source>
        <dbReference type="ARBA" id="ARBA00023163"/>
    </source>
</evidence>
<keyword evidence="3" id="KW-0804">Transcription</keyword>
<dbReference type="GO" id="GO:0003677">
    <property type="term" value="F:DNA binding"/>
    <property type="evidence" value="ECO:0007669"/>
    <property type="project" value="UniProtKB-KW"/>
</dbReference>
<evidence type="ECO:0000256" key="2">
    <source>
        <dbReference type="ARBA" id="ARBA00023125"/>
    </source>
</evidence>
<name>A0A852TRJ6_9ACTN</name>
<sequence length="168" mass="19278">MDHNEQESWNPPTDEELHYVEEVAVVLEHMGLVRMHGRVVGWLLICDPPEQSAPGISAALRASKGSISPALRFLLTAGWVEKVALPGVRRDHYRIRGHAWSSMLQKQAPLYSTVTRLAERGLADFSDEPPGRLARLREMHAFFRWVEQEIPNMVQRWLEWERKEGSST</sequence>
<reference evidence="4 5" key="1">
    <citation type="submission" date="2020-07" db="EMBL/GenBank/DDBJ databases">
        <title>Sequencing the genomes of 1000 actinobacteria strains.</title>
        <authorList>
            <person name="Klenk H.-P."/>
        </authorList>
    </citation>
    <scope>NUCLEOTIDE SEQUENCE [LARGE SCALE GENOMIC DNA]</scope>
    <source>
        <strain evidence="4 5">CXB654</strain>
    </source>
</reference>
<dbReference type="EMBL" id="JACCCC010000001">
    <property type="protein sequence ID" value="NYE45917.1"/>
    <property type="molecule type" value="Genomic_DNA"/>
</dbReference>
<dbReference type="InterPro" id="IPR036390">
    <property type="entry name" value="WH_DNA-bd_sf"/>
</dbReference>
<evidence type="ECO:0008006" key="6">
    <source>
        <dbReference type="Google" id="ProtNLM"/>
    </source>
</evidence>
<dbReference type="PANTHER" id="PTHR38465:SF2">
    <property type="entry name" value="HTH-TYPE TRANSCRIPTIONAL REGULATOR MMPR5"/>
    <property type="match status" value="1"/>
</dbReference>
<proteinExistence type="predicted"/>
<dbReference type="SUPFAM" id="SSF46785">
    <property type="entry name" value="Winged helix' DNA-binding domain"/>
    <property type="match status" value="1"/>
</dbReference>
<dbReference type="Proteomes" id="UP000589036">
    <property type="component" value="Unassembled WGS sequence"/>
</dbReference>
<protein>
    <recommendedName>
        <fullName evidence="6">MarR family transcriptional regulator</fullName>
    </recommendedName>
</protein>
<accession>A0A852TRJ6</accession>
<comment type="caution">
    <text evidence="4">The sequence shown here is derived from an EMBL/GenBank/DDBJ whole genome shotgun (WGS) entry which is preliminary data.</text>
</comment>
<dbReference type="RefSeq" id="WP_179642090.1">
    <property type="nucleotide sequence ID" value="NZ_BAAAYY010000024.1"/>
</dbReference>
<dbReference type="Gene3D" id="1.10.10.10">
    <property type="entry name" value="Winged helix-like DNA-binding domain superfamily/Winged helix DNA-binding domain"/>
    <property type="match status" value="1"/>
</dbReference>
<dbReference type="InterPro" id="IPR052362">
    <property type="entry name" value="HTH-GbsR_regulator"/>
</dbReference>
<gene>
    <name evidence="4" type="ORF">HDA32_001037</name>
</gene>
<keyword evidence="1" id="KW-0805">Transcription regulation</keyword>
<keyword evidence="5" id="KW-1185">Reference proteome</keyword>
<evidence type="ECO:0000313" key="5">
    <source>
        <dbReference type="Proteomes" id="UP000589036"/>
    </source>
</evidence>
<evidence type="ECO:0000256" key="1">
    <source>
        <dbReference type="ARBA" id="ARBA00023015"/>
    </source>
</evidence>
<dbReference type="AlphaFoldDB" id="A0A852TRJ6"/>
<dbReference type="InterPro" id="IPR036388">
    <property type="entry name" value="WH-like_DNA-bd_sf"/>
</dbReference>
<keyword evidence="2" id="KW-0238">DNA-binding</keyword>
<evidence type="ECO:0000313" key="4">
    <source>
        <dbReference type="EMBL" id="NYE45917.1"/>
    </source>
</evidence>
<dbReference type="PANTHER" id="PTHR38465">
    <property type="entry name" value="HTH-TYPE TRANSCRIPTIONAL REGULATOR MJ1563-RELATED"/>
    <property type="match status" value="1"/>
</dbReference>
<dbReference type="Gene3D" id="1.10.287.160">
    <property type="entry name" value="HR1 repeat"/>
    <property type="match status" value="1"/>
</dbReference>
<organism evidence="4 5">
    <name type="scientific">Spinactinospora alkalitolerans</name>
    <dbReference type="NCBI Taxonomy" id="687207"/>
    <lineage>
        <taxon>Bacteria</taxon>
        <taxon>Bacillati</taxon>
        <taxon>Actinomycetota</taxon>
        <taxon>Actinomycetes</taxon>
        <taxon>Streptosporangiales</taxon>
        <taxon>Nocardiopsidaceae</taxon>
        <taxon>Spinactinospora</taxon>
    </lineage>
</organism>